<keyword evidence="1" id="KW-0472">Membrane</keyword>
<keyword evidence="1" id="KW-0812">Transmembrane</keyword>
<dbReference type="AlphaFoldDB" id="A0A062XN99"/>
<dbReference type="EMBL" id="JMFG01000013">
    <property type="protein sequence ID" value="KDA54037.1"/>
    <property type="molecule type" value="Genomic_DNA"/>
</dbReference>
<feature type="transmembrane region" description="Helical" evidence="1">
    <location>
        <begin position="12"/>
        <end position="30"/>
    </location>
</feature>
<feature type="domain" description="Inner membrane protein YgaP-like transmembrane" evidence="2">
    <location>
        <begin position="1"/>
        <end position="60"/>
    </location>
</feature>
<evidence type="ECO:0000259" key="2">
    <source>
        <dbReference type="Pfam" id="PF11127"/>
    </source>
</evidence>
<dbReference type="RefSeq" id="WP_038048388.1">
    <property type="nucleotide sequence ID" value="NZ_JMFG01000013.1"/>
</dbReference>
<sequence length="60" mass="6183">MSANVGGADKVIRIVAGLVILGLGLAFKSYWGLVGLLPLITGLVGFCPAYVIFGISTCKK</sequence>
<reference evidence="3 4" key="1">
    <citation type="submission" date="2014-04" db="EMBL/GenBank/DDBJ databases">
        <title>The Genome Sequence of Thermoanaerobaculum aquaticum MP-01, The First Cultivated Group 23 Acidobacterium.</title>
        <authorList>
            <person name="Stamps B.W."/>
            <person name="Losey N.A."/>
            <person name="Lawson P.A."/>
            <person name="Stevenson B.S."/>
        </authorList>
    </citation>
    <scope>NUCLEOTIDE SEQUENCE [LARGE SCALE GENOMIC DNA]</scope>
    <source>
        <strain evidence="3 4">MP-01</strain>
    </source>
</reference>
<evidence type="ECO:0000256" key="1">
    <source>
        <dbReference type="SAM" id="Phobius"/>
    </source>
</evidence>
<proteinExistence type="predicted"/>
<dbReference type="Proteomes" id="UP000027284">
    <property type="component" value="Unassembled WGS sequence"/>
</dbReference>
<comment type="caution">
    <text evidence="3">The sequence shown here is derived from an EMBL/GenBank/DDBJ whole genome shotgun (WGS) entry which is preliminary data.</text>
</comment>
<keyword evidence="1" id="KW-1133">Transmembrane helix</keyword>
<keyword evidence="4" id="KW-1185">Reference proteome</keyword>
<dbReference type="STRING" id="1312852.EG19_01290"/>
<gene>
    <name evidence="3" type="ORF">EG19_01290</name>
</gene>
<evidence type="ECO:0000313" key="3">
    <source>
        <dbReference type="EMBL" id="KDA54037.1"/>
    </source>
</evidence>
<organism evidence="3 4">
    <name type="scientific">Thermoanaerobaculum aquaticum</name>
    <dbReference type="NCBI Taxonomy" id="1312852"/>
    <lineage>
        <taxon>Bacteria</taxon>
        <taxon>Pseudomonadati</taxon>
        <taxon>Acidobacteriota</taxon>
        <taxon>Thermoanaerobaculia</taxon>
        <taxon>Thermoanaerobaculales</taxon>
        <taxon>Thermoanaerobaculaceae</taxon>
        <taxon>Thermoanaerobaculum</taxon>
    </lineage>
</organism>
<dbReference type="OrthoDB" id="9804804at2"/>
<feature type="transmembrane region" description="Helical" evidence="1">
    <location>
        <begin position="36"/>
        <end position="55"/>
    </location>
</feature>
<accession>A0A062XN99</accession>
<dbReference type="InterPro" id="IPR021309">
    <property type="entry name" value="YgaP-like_TM"/>
</dbReference>
<evidence type="ECO:0000313" key="4">
    <source>
        <dbReference type="Proteomes" id="UP000027284"/>
    </source>
</evidence>
<protein>
    <recommendedName>
        <fullName evidence="2">Inner membrane protein YgaP-like transmembrane domain-containing protein</fullName>
    </recommendedName>
</protein>
<dbReference type="Pfam" id="PF11127">
    <property type="entry name" value="YgaP-like_TM"/>
    <property type="match status" value="1"/>
</dbReference>
<name>A0A062XN99_9BACT</name>